<dbReference type="VEuPathDB" id="FungiDB:CPSG_04882"/>
<proteinExistence type="predicted"/>
<protein>
    <submittedName>
        <fullName evidence="1">Uncharacterized protein</fullName>
    </submittedName>
</protein>
<dbReference type="EMBL" id="GL636492">
    <property type="protein sequence ID" value="EFW18197.1"/>
    <property type="molecule type" value="Genomic_DNA"/>
</dbReference>
<keyword evidence="2" id="KW-1185">Reference proteome</keyword>
<evidence type="ECO:0000313" key="2">
    <source>
        <dbReference type="Proteomes" id="UP000002497"/>
    </source>
</evidence>
<reference evidence="2" key="2">
    <citation type="submission" date="2010-03" db="EMBL/GenBank/DDBJ databases">
        <title>The genome sequence of Coccidioides posadasii strain Silveira.</title>
        <authorList>
            <consortium name="The Broad Institute Genome Sequencing Center for Infectious Disease"/>
            <person name="Neafsey D."/>
            <person name="Orbach M."/>
            <person name="Henn M.R."/>
            <person name="Cole G.T."/>
            <person name="Galgiani J."/>
            <person name="Gardner M.J."/>
            <person name="Kirkland T.N."/>
            <person name="Taylor J.W."/>
            <person name="Young S.K."/>
            <person name="Zeng Q."/>
            <person name="Koehrsen M."/>
            <person name="Alvarado L."/>
            <person name="Berlin A."/>
            <person name="Borenstein D."/>
            <person name="Chapman S.B."/>
            <person name="Chen Z."/>
            <person name="Engels R."/>
            <person name="Freedman E."/>
            <person name="Gellesch M."/>
            <person name="Goldberg J."/>
            <person name="Griggs A."/>
            <person name="Gujja S."/>
            <person name="Heilman E."/>
            <person name="Heiman D."/>
            <person name="Howarth C."/>
            <person name="Jen D."/>
            <person name="Larson L."/>
            <person name="Mehta T."/>
            <person name="Neiman D."/>
            <person name="Park D."/>
            <person name="Pearson M."/>
            <person name="Richards J."/>
            <person name="Roberts A."/>
            <person name="Saif S."/>
            <person name="Shea T."/>
            <person name="Shenoy N."/>
            <person name="Sisk P."/>
            <person name="Stolte C."/>
            <person name="Sykes S."/>
            <person name="Walk T."/>
            <person name="White J."/>
            <person name="Yandava C."/>
            <person name="Haas B."/>
            <person name="Nusbaum C."/>
            <person name="Birren B."/>
        </authorList>
    </citation>
    <scope>NUCLEOTIDE SEQUENCE [LARGE SCALE GENOMIC DNA]</scope>
    <source>
        <strain evidence="2">RMSCC 757 / Silveira</strain>
    </source>
</reference>
<evidence type="ECO:0000313" key="1">
    <source>
        <dbReference type="EMBL" id="EFW18197.1"/>
    </source>
</evidence>
<reference evidence="2" key="1">
    <citation type="journal article" date="2010" name="Genome Res.">
        <title>Population genomic sequencing of Coccidioides fungi reveals recent hybridization and transposon control.</title>
        <authorList>
            <person name="Neafsey D.E."/>
            <person name="Barker B.M."/>
            <person name="Sharpton T.J."/>
            <person name="Stajich J.E."/>
            <person name="Park D.J."/>
            <person name="Whiston E."/>
            <person name="Hung C.-Y."/>
            <person name="McMahan C."/>
            <person name="White J."/>
            <person name="Sykes S."/>
            <person name="Heiman D."/>
            <person name="Young S."/>
            <person name="Zeng Q."/>
            <person name="Abouelleil A."/>
            <person name="Aftuck L."/>
            <person name="Bessette D."/>
            <person name="Brown A."/>
            <person name="FitzGerald M."/>
            <person name="Lui A."/>
            <person name="Macdonald J.P."/>
            <person name="Priest M."/>
            <person name="Orbach M.J."/>
            <person name="Galgiani J.N."/>
            <person name="Kirkland T.N."/>
            <person name="Cole G.T."/>
            <person name="Birren B.W."/>
            <person name="Henn M.R."/>
            <person name="Taylor J.W."/>
            <person name="Rounsley S.D."/>
        </authorList>
    </citation>
    <scope>NUCLEOTIDE SEQUENCE [LARGE SCALE GENOMIC DNA]</scope>
    <source>
        <strain evidence="2">RMSCC 757 / Silveira</strain>
    </source>
</reference>
<name>E9D5K2_COCPS</name>
<dbReference type="Proteomes" id="UP000002497">
    <property type="component" value="Unassembled WGS sequence"/>
</dbReference>
<accession>E9D5K2</accession>
<gene>
    <name evidence="1" type="ORF">CPSG_04882</name>
</gene>
<sequence>MLSPFFGVQMCARYWNSTIRVRLQNSYTVLCALHYVLYFIVRSLLHDSSFGCMLIRSYAYVLPTAFYSELPGQHVIADFVSCVTGMR</sequence>
<organism evidence="2">
    <name type="scientific">Coccidioides posadasii (strain RMSCC 757 / Silveira)</name>
    <name type="common">Valley fever fungus</name>
    <dbReference type="NCBI Taxonomy" id="443226"/>
    <lineage>
        <taxon>Eukaryota</taxon>
        <taxon>Fungi</taxon>
        <taxon>Dikarya</taxon>
        <taxon>Ascomycota</taxon>
        <taxon>Pezizomycotina</taxon>
        <taxon>Eurotiomycetes</taxon>
        <taxon>Eurotiomycetidae</taxon>
        <taxon>Onygenales</taxon>
        <taxon>Onygenaceae</taxon>
        <taxon>Coccidioides</taxon>
    </lineage>
</organism>
<dbReference type="HOGENOM" id="CLU_2483207_0_0_1"/>
<dbReference type="AlphaFoldDB" id="E9D5K2"/>